<reference evidence="1" key="2">
    <citation type="journal article" date="2022" name="New Phytol.">
        <title>Evolutionary transition to the ectomycorrhizal habit in the genomes of a hyperdiverse lineage of mushroom-forming fungi.</title>
        <authorList>
            <person name="Looney B."/>
            <person name="Miyauchi S."/>
            <person name="Morin E."/>
            <person name="Drula E."/>
            <person name="Courty P.E."/>
            <person name="Kohler A."/>
            <person name="Kuo A."/>
            <person name="LaButti K."/>
            <person name="Pangilinan J."/>
            <person name="Lipzen A."/>
            <person name="Riley R."/>
            <person name="Andreopoulos W."/>
            <person name="He G."/>
            <person name="Johnson J."/>
            <person name="Nolan M."/>
            <person name="Tritt A."/>
            <person name="Barry K.W."/>
            <person name="Grigoriev I.V."/>
            <person name="Nagy L.G."/>
            <person name="Hibbett D."/>
            <person name="Henrissat B."/>
            <person name="Matheny P.B."/>
            <person name="Labbe J."/>
            <person name="Martin F.M."/>
        </authorList>
    </citation>
    <scope>NUCLEOTIDE SEQUENCE</scope>
    <source>
        <strain evidence="1">FP105234-sp</strain>
    </source>
</reference>
<organism evidence="1 2">
    <name type="scientific">Auriscalpium vulgare</name>
    <dbReference type="NCBI Taxonomy" id="40419"/>
    <lineage>
        <taxon>Eukaryota</taxon>
        <taxon>Fungi</taxon>
        <taxon>Dikarya</taxon>
        <taxon>Basidiomycota</taxon>
        <taxon>Agaricomycotina</taxon>
        <taxon>Agaricomycetes</taxon>
        <taxon>Russulales</taxon>
        <taxon>Auriscalpiaceae</taxon>
        <taxon>Auriscalpium</taxon>
    </lineage>
</organism>
<sequence length="172" mass="19569">MTSTSEDPAVDPMDTSEDPAVDPMDKYIPAANKNWFIIPTYPFVPPPPIPTVLANRICAFGFVIDDEFFAKYDAAHPIDLPVLKRRAKRHALVYSVAKKLAFRLRADIMDTTIPTEVPYYPKSILSFVLSTWEGTPMWSCPPPDKLKEFLDELLVDDIKPQWVEVDPKMLPF</sequence>
<accession>A0ACB8R561</accession>
<dbReference type="EMBL" id="MU276384">
    <property type="protein sequence ID" value="KAI0038948.1"/>
    <property type="molecule type" value="Genomic_DNA"/>
</dbReference>
<comment type="caution">
    <text evidence="1">The sequence shown here is derived from an EMBL/GenBank/DDBJ whole genome shotgun (WGS) entry which is preliminary data.</text>
</comment>
<reference evidence="1" key="1">
    <citation type="submission" date="2021-02" db="EMBL/GenBank/DDBJ databases">
        <authorList>
            <consortium name="DOE Joint Genome Institute"/>
            <person name="Ahrendt S."/>
            <person name="Looney B.P."/>
            <person name="Miyauchi S."/>
            <person name="Morin E."/>
            <person name="Drula E."/>
            <person name="Courty P.E."/>
            <person name="Chicoki N."/>
            <person name="Fauchery L."/>
            <person name="Kohler A."/>
            <person name="Kuo A."/>
            <person name="Labutti K."/>
            <person name="Pangilinan J."/>
            <person name="Lipzen A."/>
            <person name="Riley R."/>
            <person name="Andreopoulos W."/>
            <person name="He G."/>
            <person name="Johnson J."/>
            <person name="Barry K.W."/>
            <person name="Grigoriev I.V."/>
            <person name="Nagy L."/>
            <person name="Hibbett D."/>
            <person name="Henrissat B."/>
            <person name="Matheny P.B."/>
            <person name="Labbe J."/>
            <person name="Martin F."/>
        </authorList>
    </citation>
    <scope>NUCLEOTIDE SEQUENCE</scope>
    <source>
        <strain evidence="1">FP105234-sp</strain>
    </source>
</reference>
<dbReference type="Proteomes" id="UP000814033">
    <property type="component" value="Unassembled WGS sequence"/>
</dbReference>
<name>A0ACB8R561_9AGAM</name>
<evidence type="ECO:0000313" key="1">
    <source>
        <dbReference type="EMBL" id="KAI0038948.1"/>
    </source>
</evidence>
<protein>
    <submittedName>
        <fullName evidence="1">Uncharacterized protein</fullName>
    </submittedName>
</protein>
<evidence type="ECO:0000313" key="2">
    <source>
        <dbReference type="Proteomes" id="UP000814033"/>
    </source>
</evidence>
<proteinExistence type="predicted"/>
<gene>
    <name evidence="1" type="ORF">FA95DRAFT_1567442</name>
</gene>
<keyword evidence="2" id="KW-1185">Reference proteome</keyword>